<feature type="transmembrane region" description="Helical" evidence="12">
    <location>
        <begin position="431"/>
        <end position="456"/>
    </location>
</feature>
<keyword evidence="15" id="KW-1185">Reference proteome</keyword>
<dbReference type="GO" id="GO:0004497">
    <property type="term" value="F:monooxygenase activity"/>
    <property type="evidence" value="ECO:0007669"/>
    <property type="project" value="InterPro"/>
</dbReference>
<organism evidence="14 15">
    <name type="scientific">Sclerotinia borealis (strain F-4128)</name>
    <dbReference type="NCBI Taxonomy" id="1432307"/>
    <lineage>
        <taxon>Eukaryota</taxon>
        <taxon>Fungi</taxon>
        <taxon>Dikarya</taxon>
        <taxon>Ascomycota</taxon>
        <taxon>Pezizomycotina</taxon>
        <taxon>Leotiomycetes</taxon>
        <taxon>Helotiales</taxon>
        <taxon>Sclerotiniaceae</taxon>
        <taxon>Sclerotinia</taxon>
    </lineage>
</organism>
<evidence type="ECO:0000256" key="1">
    <source>
        <dbReference type="ARBA" id="ARBA00001971"/>
    </source>
</evidence>
<feature type="transmembrane region" description="Helical" evidence="12">
    <location>
        <begin position="290"/>
        <end position="314"/>
    </location>
</feature>
<dbReference type="SUPFAM" id="SSF48264">
    <property type="entry name" value="Cytochrome P450"/>
    <property type="match status" value="1"/>
</dbReference>
<feature type="transmembrane region" description="Helical" evidence="12">
    <location>
        <begin position="97"/>
        <end position="118"/>
    </location>
</feature>
<dbReference type="OrthoDB" id="9986881at2759"/>
<keyword evidence="10" id="KW-0349">Heme</keyword>
<dbReference type="AlphaFoldDB" id="W9C9E5"/>
<name>W9C9E5_SCLBF</name>
<feature type="transmembrane region" description="Helical" evidence="12">
    <location>
        <begin position="334"/>
        <end position="353"/>
    </location>
</feature>
<evidence type="ECO:0000256" key="5">
    <source>
        <dbReference type="ARBA" id="ARBA00022723"/>
    </source>
</evidence>
<keyword evidence="6 12" id="KW-1133">Transmembrane helix</keyword>
<dbReference type="PANTHER" id="PTHR23502:SF59">
    <property type="entry name" value="MULTIDRUG TRANSPORTER, PUTATIVE (AFU_ORTHOLOGUE AFUA_1G10370)-RELATED"/>
    <property type="match status" value="1"/>
</dbReference>
<feature type="transmembrane region" description="Helical" evidence="12">
    <location>
        <begin position="222"/>
        <end position="239"/>
    </location>
</feature>
<evidence type="ECO:0000313" key="14">
    <source>
        <dbReference type="EMBL" id="ESZ91195.1"/>
    </source>
</evidence>
<feature type="transmembrane region" description="Helical" evidence="12">
    <location>
        <begin position="187"/>
        <end position="210"/>
    </location>
</feature>
<evidence type="ECO:0000256" key="4">
    <source>
        <dbReference type="ARBA" id="ARBA00022692"/>
    </source>
</evidence>
<keyword evidence="5 10" id="KW-0479">Metal-binding</keyword>
<dbReference type="InterPro" id="IPR002403">
    <property type="entry name" value="Cyt_P450_E_grp-IV"/>
</dbReference>
<evidence type="ECO:0000313" key="15">
    <source>
        <dbReference type="Proteomes" id="UP000019487"/>
    </source>
</evidence>
<evidence type="ECO:0000256" key="11">
    <source>
        <dbReference type="SAM" id="MobiDB-lite"/>
    </source>
</evidence>
<feature type="transmembrane region" description="Helical" evidence="12">
    <location>
        <begin position="399"/>
        <end position="424"/>
    </location>
</feature>
<feature type="transmembrane region" description="Helical" evidence="12">
    <location>
        <begin position="468"/>
        <end position="488"/>
    </location>
</feature>
<dbReference type="GO" id="GO:0020037">
    <property type="term" value="F:heme binding"/>
    <property type="evidence" value="ECO:0007669"/>
    <property type="project" value="InterPro"/>
</dbReference>
<feature type="transmembrane region" description="Helical" evidence="12">
    <location>
        <begin position="159"/>
        <end position="180"/>
    </location>
</feature>
<evidence type="ECO:0000256" key="12">
    <source>
        <dbReference type="SAM" id="Phobius"/>
    </source>
</evidence>
<dbReference type="STRING" id="1432307.W9C9E5"/>
<dbReference type="InterPro" id="IPR020846">
    <property type="entry name" value="MFS_dom"/>
</dbReference>
<dbReference type="CDD" id="cd17323">
    <property type="entry name" value="MFS_Tpo1_MDR_like"/>
    <property type="match status" value="1"/>
</dbReference>
<comment type="cofactor">
    <cofactor evidence="1 10">
        <name>heme</name>
        <dbReference type="ChEBI" id="CHEBI:30413"/>
    </cofactor>
</comment>
<reference evidence="14 15" key="1">
    <citation type="journal article" date="2014" name="Genome Announc.">
        <title>Draft genome sequence of Sclerotinia borealis, a psychrophilic plant pathogenic fungus.</title>
        <authorList>
            <person name="Mardanov A.V."/>
            <person name="Beletsky A.V."/>
            <person name="Kadnikov V.V."/>
            <person name="Ignatov A.N."/>
            <person name="Ravin N.V."/>
        </authorList>
    </citation>
    <scope>NUCLEOTIDE SEQUENCE [LARGE SCALE GENOMIC DNA]</scope>
    <source>
        <strain evidence="15">F-4157</strain>
    </source>
</reference>
<sequence>MFDLAPHPSAPVVIATTHKSYRLGKDRGLPPHLVGEQSNYLVELTDENDPANAKSWTFRRKMRTAAVLGFDTLIASWGSSVYSAAVTPVAMEFGVSSIVAILGLTLYICGFATGPLFFGPISELYGRKTPVTGACFVFTCFMFAAATAKDFQTLMLCRFFAGVFASCPLAVVGGAFADMFGNETRGIAIACFSALVFVGPFLSPIVGAFITQSYLGWRWTEYITGIMGALALILDILFLEETYSKTLLQSRAGKIRKETGNFAIHHISEEEIITFDGLVRKHFLLPFKLLFGEPIVFLITLYTAFIYGILYLFLEAYPIVFAEYRGINPAVATLPYLGMIVGVLLGCGIVIAFEPRYNRKLRENNGVPVPEERLVPMMVGACLFPCGLFWFAWTGNYPSISWAAPTVSGILTGAGIMTIFLQALNYLIDSYLAVAASAIAANTFLRSFFGAGFPLFATAMFHNLGVQWAASLLGFLAIAFLPIPFLFYKYGERLRKMSSYAPTDSGSPKNQPSDEESGTAVATAAPSIDEDKQEVYLVWSRLRHIPGPRFAPFSNYWILRAALSGRIPQLLNDVSETYGPLARIGPNDLICSDPDVIRRMSTAKLGYRRSEYYRSFAFNPDRDTMISTRDEKIHADLKAKTAAGYSGKGIENLEESIDRQTDAFIGLIELKYLSTPTDFRPVDFAKKVQYFTLDTITDVAFGKPFGCLGQDGDMHEYIKTVDELLPAAVIAGIFPWLLTLTRSVIFKPFVATEKDKFGFGKMIQVAKDIVAERFGEARKTRNDMLGSFVAHGLSQEEANSETLLQIIAGTDTTATAIRAMLLYITTSSSCYTALQAAIDDGVNGGRISSPITDAEARALPYLQAVIKEGLRIFPVVAGLLPKQVPEGGDIINGFKVPAGTNISLCSIAITHSKAIFGPDANIFRPERWLEVKDHDNLKKMNLTADLVFSSGKWSCSGKNIAMMEMGKVLVEEI</sequence>
<keyword evidence="9 12" id="KW-0472">Membrane</keyword>
<evidence type="ECO:0000256" key="3">
    <source>
        <dbReference type="ARBA" id="ARBA00010617"/>
    </source>
</evidence>
<dbReference type="Proteomes" id="UP000019487">
    <property type="component" value="Unassembled WGS sequence"/>
</dbReference>
<dbReference type="InterPro" id="IPR001128">
    <property type="entry name" value="Cyt_P450"/>
</dbReference>
<evidence type="ECO:0000256" key="6">
    <source>
        <dbReference type="ARBA" id="ARBA00022989"/>
    </source>
</evidence>
<dbReference type="GO" id="GO:0016705">
    <property type="term" value="F:oxidoreductase activity, acting on paired donors, with incorporation or reduction of molecular oxygen"/>
    <property type="evidence" value="ECO:0007669"/>
    <property type="project" value="InterPro"/>
</dbReference>
<feature type="region of interest" description="Disordered" evidence="11">
    <location>
        <begin position="500"/>
        <end position="525"/>
    </location>
</feature>
<dbReference type="SUPFAM" id="SSF103473">
    <property type="entry name" value="MFS general substrate transporter"/>
    <property type="match status" value="1"/>
</dbReference>
<dbReference type="Gene3D" id="1.20.1250.20">
    <property type="entry name" value="MFS general substrate transporter like domains"/>
    <property type="match status" value="1"/>
</dbReference>
<dbReference type="PANTHER" id="PTHR23502">
    <property type="entry name" value="MAJOR FACILITATOR SUPERFAMILY"/>
    <property type="match status" value="1"/>
</dbReference>
<dbReference type="InterPro" id="IPR036396">
    <property type="entry name" value="Cyt_P450_sf"/>
</dbReference>
<comment type="similarity">
    <text evidence="3">Belongs to the cytochrome P450 family.</text>
</comment>
<feature type="transmembrane region" description="Helical" evidence="12">
    <location>
        <begin position="374"/>
        <end position="393"/>
    </location>
</feature>
<feature type="domain" description="Major facilitator superfamily (MFS) profile" evidence="13">
    <location>
        <begin position="64"/>
        <end position="494"/>
    </location>
</feature>
<dbReference type="Gene3D" id="1.10.630.10">
    <property type="entry name" value="Cytochrome P450"/>
    <property type="match status" value="1"/>
</dbReference>
<protein>
    <recommendedName>
        <fullName evidence="13">Major facilitator superfamily (MFS) profile domain-containing protein</fullName>
    </recommendedName>
</protein>
<dbReference type="PRINTS" id="PR00385">
    <property type="entry name" value="P450"/>
</dbReference>
<evidence type="ECO:0000256" key="7">
    <source>
        <dbReference type="ARBA" id="ARBA00023004"/>
    </source>
</evidence>
<keyword evidence="4 12" id="KW-0812">Transmembrane</keyword>
<evidence type="ECO:0000256" key="9">
    <source>
        <dbReference type="ARBA" id="ARBA00023136"/>
    </source>
</evidence>
<feature type="transmembrane region" description="Helical" evidence="12">
    <location>
        <begin position="130"/>
        <end position="147"/>
    </location>
</feature>
<proteinExistence type="inferred from homology"/>
<evidence type="ECO:0000256" key="10">
    <source>
        <dbReference type="PIRSR" id="PIRSR602403-1"/>
    </source>
</evidence>
<dbReference type="Pfam" id="PF07690">
    <property type="entry name" value="MFS_1"/>
    <property type="match status" value="1"/>
</dbReference>
<dbReference type="PROSITE" id="PS50850">
    <property type="entry name" value="MFS"/>
    <property type="match status" value="1"/>
</dbReference>
<accession>W9C9E5</accession>
<dbReference type="GO" id="GO:0005506">
    <property type="term" value="F:iron ion binding"/>
    <property type="evidence" value="ECO:0007669"/>
    <property type="project" value="InterPro"/>
</dbReference>
<feature type="compositionally biased region" description="Polar residues" evidence="11">
    <location>
        <begin position="500"/>
        <end position="511"/>
    </location>
</feature>
<gene>
    <name evidence="14" type="ORF">SBOR_8423</name>
</gene>
<dbReference type="InterPro" id="IPR011701">
    <property type="entry name" value="MFS"/>
</dbReference>
<feature type="transmembrane region" description="Helical" evidence="12">
    <location>
        <begin position="64"/>
        <end position="85"/>
    </location>
</feature>
<dbReference type="CDD" id="cd11060">
    <property type="entry name" value="CYP57A1-like"/>
    <property type="match status" value="1"/>
</dbReference>
<dbReference type="GO" id="GO:0005886">
    <property type="term" value="C:plasma membrane"/>
    <property type="evidence" value="ECO:0007669"/>
    <property type="project" value="TreeGrafter"/>
</dbReference>
<dbReference type="EMBL" id="AYSA01000528">
    <property type="protein sequence ID" value="ESZ91195.1"/>
    <property type="molecule type" value="Genomic_DNA"/>
</dbReference>
<comment type="subcellular location">
    <subcellularLocation>
        <location evidence="2">Membrane</location>
        <topology evidence="2">Multi-pass membrane protein</topology>
    </subcellularLocation>
</comment>
<feature type="transmembrane region" description="Helical" evidence="12">
    <location>
        <begin position="724"/>
        <end position="745"/>
    </location>
</feature>
<dbReference type="Pfam" id="PF00067">
    <property type="entry name" value="p450"/>
    <property type="match status" value="1"/>
</dbReference>
<keyword evidence="8" id="KW-0843">Virulence</keyword>
<dbReference type="HOGENOM" id="CLU_305055_0_0_1"/>
<comment type="caution">
    <text evidence="14">The sequence shown here is derived from an EMBL/GenBank/DDBJ whole genome shotgun (WGS) entry which is preliminary data.</text>
</comment>
<evidence type="ECO:0000256" key="8">
    <source>
        <dbReference type="ARBA" id="ARBA00023026"/>
    </source>
</evidence>
<evidence type="ECO:0000259" key="13">
    <source>
        <dbReference type="PROSITE" id="PS50850"/>
    </source>
</evidence>
<dbReference type="PRINTS" id="PR00465">
    <property type="entry name" value="EP450IV"/>
</dbReference>
<evidence type="ECO:0000256" key="2">
    <source>
        <dbReference type="ARBA" id="ARBA00004141"/>
    </source>
</evidence>
<keyword evidence="7 10" id="KW-0408">Iron</keyword>
<dbReference type="InterPro" id="IPR036259">
    <property type="entry name" value="MFS_trans_sf"/>
</dbReference>
<feature type="binding site" description="axial binding residue" evidence="10">
    <location>
        <position position="955"/>
    </location>
    <ligand>
        <name>heme</name>
        <dbReference type="ChEBI" id="CHEBI:30413"/>
    </ligand>
    <ligandPart>
        <name>Fe</name>
        <dbReference type="ChEBI" id="CHEBI:18248"/>
    </ligandPart>
</feature>
<dbReference type="GO" id="GO:0022857">
    <property type="term" value="F:transmembrane transporter activity"/>
    <property type="evidence" value="ECO:0007669"/>
    <property type="project" value="InterPro"/>
</dbReference>
<dbReference type="FunFam" id="1.20.1250.20:FF:000011">
    <property type="entry name" value="MFS multidrug transporter, putative"/>
    <property type="match status" value="1"/>
</dbReference>